<name>D7T2Q5_VITVI</name>
<dbReference type="AlphaFoldDB" id="D7T2Q5"/>
<dbReference type="InParanoid" id="D7T2Q5"/>
<gene>
    <name evidence="1" type="ordered locus">VIT_05s0094g01710</name>
</gene>
<keyword evidence="2" id="KW-1185">Reference proteome</keyword>
<protein>
    <submittedName>
        <fullName evidence="1">Uncharacterized protein</fullName>
    </submittedName>
</protein>
<reference evidence="2" key="1">
    <citation type="journal article" date="2007" name="Nature">
        <title>The grapevine genome sequence suggests ancestral hexaploidization in major angiosperm phyla.</title>
        <authorList>
            <consortium name="The French-Italian Public Consortium for Grapevine Genome Characterization."/>
            <person name="Jaillon O."/>
            <person name="Aury J.-M."/>
            <person name="Noel B."/>
            <person name="Policriti A."/>
            <person name="Clepet C."/>
            <person name="Casagrande A."/>
            <person name="Choisne N."/>
            <person name="Aubourg S."/>
            <person name="Vitulo N."/>
            <person name="Jubin C."/>
            <person name="Vezzi A."/>
            <person name="Legeai F."/>
            <person name="Hugueney P."/>
            <person name="Dasilva C."/>
            <person name="Horner D."/>
            <person name="Mica E."/>
            <person name="Jublot D."/>
            <person name="Poulain J."/>
            <person name="Bruyere C."/>
            <person name="Billault A."/>
            <person name="Segurens B."/>
            <person name="Gouyvenoux M."/>
            <person name="Ugarte E."/>
            <person name="Cattonaro F."/>
            <person name="Anthouard V."/>
            <person name="Vico V."/>
            <person name="Del Fabbro C."/>
            <person name="Alaux M."/>
            <person name="Di Gaspero G."/>
            <person name="Dumas V."/>
            <person name="Felice N."/>
            <person name="Paillard S."/>
            <person name="Juman I."/>
            <person name="Moroldo M."/>
            <person name="Scalabrin S."/>
            <person name="Canaguier A."/>
            <person name="Le Clainche I."/>
            <person name="Malacrida G."/>
            <person name="Durand E."/>
            <person name="Pesole G."/>
            <person name="Laucou V."/>
            <person name="Chatelet P."/>
            <person name="Merdinoglu D."/>
            <person name="Delledonne M."/>
            <person name="Pezzotti M."/>
            <person name="Lecharny A."/>
            <person name="Scarpelli C."/>
            <person name="Artiguenave F."/>
            <person name="Pe M.E."/>
            <person name="Valle G."/>
            <person name="Morgante M."/>
            <person name="Caboche M."/>
            <person name="Adam-Blondon A.-F."/>
            <person name="Weissenbach J."/>
            <person name="Quetier F."/>
            <person name="Wincker P."/>
        </authorList>
    </citation>
    <scope>NUCLEOTIDE SEQUENCE [LARGE SCALE GENOMIC DNA]</scope>
    <source>
        <strain evidence="2">cv. Pinot noir / PN40024</strain>
    </source>
</reference>
<accession>D7T2Q5</accession>
<evidence type="ECO:0000313" key="2">
    <source>
        <dbReference type="Proteomes" id="UP000009183"/>
    </source>
</evidence>
<organism evidence="1 2">
    <name type="scientific">Vitis vinifera</name>
    <name type="common">Grape</name>
    <dbReference type="NCBI Taxonomy" id="29760"/>
    <lineage>
        <taxon>Eukaryota</taxon>
        <taxon>Viridiplantae</taxon>
        <taxon>Streptophyta</taxon>
        <taxon>Embryophyta</taxon>
        <taxon>Tracheophyta</taxon>
        <taxon>Spermatophyta</taxon>
        <taxon>Magnoliopsida</taxon>
        <taxon>eudicotyledons</taxon>
        <taxon>Gunneridae</taxon>
        <taxon>Pentapetalae</taxon>
        <taxon>rosids</taxon>
        <taxon>Vitales</taxon>
        <taxon>Vitaceae</taxon>
        <taxon>Viteae</taxon>
        <taxon>Vitis</taxon>
    </lineage>
</organism>
<dbReference type="Proteomes" id="UP000009183">
    <property type="component" value="Chromosome 5"/>
</dbReference>
<dbReference type="HOGENOM" id="CLU_1889569_0_0_1"/>
<evidence type="ECO:0000313" key="1">
    <source>
        <dbReference type="EMBL" id="CBI24786.3"/>
    </source>
</evidence>
<sequence>MATYVSGRVRSLWQRTSRDACDHCSERDSGCDSDWNPERSGTTISGYGATLWQRTSQDACAHYSYGRLGTRAITVASATRVARLGAARRHCSTIRLGTRVITIARAPRESCRARLGLHDMALLGDTVAQYASGRS</sequence>
<dbReference type="PaxDb" id="29760-VIT_05s0094g01710.t01"/>
<proteinExistence type="predicted"/>
<dbReference type="EMBL" id="FN595507">
    <property type="protein sequence ID" value="CBI24786.3"/>
    <property type="molecule type" value="Genomic_DNA"/>
</dbReference>